<organism evidence="2 3">
    <name type="scientific">Tepidiforma flava</name>
    <dbReference type="NCBI Taxonomy" id="3004094"/>
    <lineage>
        <taxon>Bacteria</taxon>
        <taxon>Bacillati</taxon>
        <taxon>Chloroflexota</taxon>
        <taxon>Tepidiformia</taxon>
        <taxon>Tepidiformales</taxon>
        <taxon>Tepidiformaceae</taxon>
        <taxon>Tepidiforma</taxon>
    </lineage>
</organism>
<proteinExistence type="predicted"/>
<evidence type="ECO:0000313" key="2">
    <source>
        <dbReference type="EMBL" id="WBL36983.1"/>
    </source>
</evidence>
<dbReference type="EMBL" id="CP115149">
    <property type="protein sequence ID" value="WBL36983.1"/>
    <property type="molecule type" value="Genomic_DNA"/>
</dbReference>
<name>A0ABY7M8X6_9CHLR</name>
<feature type="region of interest" description="Disordered" evidence="1">
    <location>
        <begin position="1"/>
        <end position="25"/>
    </location>
</feature>
<keyword evidence="3" id="KW-1185">Reference proteome</keyword>
<evidence type="ECO:0000313" key="3">
    <source>
        <dbReference type="Proteomes" id="UP001212803"/>
    </source>
</evidence>
<evidence type="ECO:0000256" key="1">
    <source>
        <dbReference type="SAM" id="MobiDB-lite"/>
    </source>
</evidence>
<accession>A0ABY7M8X6</accession>
<gene>
    <name evidence="2" type="ORF">O0235_05305</name>
</gene>
<dbReference type="RefSeq" id="WP_270057499.1">
    <property type="nucleotide sequence ID" value="NZ_CP115149.1"/>
</dbReference>
<dbReference type="Proteomes" id="UP001212803">
    <property type="component" value="Chromosome"/>
</dbReference>
<reference evidence="2 3" key="1">
    <citation type="journal article" date="2023" name="ISME J.">
        <title>Thermophilic Dehalococcoidia with unusual traits shed light on an unexpected past.</title>
        <authorList>
            <person name="Palmer M."/>
            <person name="Covington J.K."/>
            <person name="Zhou E.M."/>
            <person name="Thomas S.C."/>
            <person name="Habib N."/>
            <person name="Seymour C.O."/>
            <person name="Lai D."/>
            <person name="Johnston J."/>
            <person name="Hashimi A."/>
            <person name="Jiao J.Y."/>
            <person name="Muok A.R."/>
            <person name="Liu L."/>
            <person name="Xian W.D."/>
            <person name="Zhi X.Y."/>
            <person name="Li M.M."/>
            <person name="Silva L.P."/>
            <person name="Bowen B.P."/>
            <person name="Louie K."/>
            <person name="Briegel A."/>
            <person name="Pett-Ridge J."/>
            <person name="Weber P.K."/>
            <person name="Tocheva E.I."/>
            <person name="Woyke T."/>
            <person name="Northen T.R."/>
            <person name="Mayali X."/>
            <person name="Li W.J."/>
            <person name="Hedlund B.P."/>
        </authorList>
    </citation>
    <scope>NUCLEOTIDE SEQUENCE [LARGE SCALE GENOMIC DNA]</scope>
    <source>
        <strain evidence="2 3">YIM 72310</strain>
    </source>
</reference>
<protein>
    <submittedName>
        <fullName evidence="2">Uncharacterized protein</fullName>
    </submittedName>
</protein>
<sequence>MQHPRHLPGHRPVLEDVPCRPKVPRSRAEAGGWRLEVGGWRLEI</sequence>